<dbReference type="GO" id="GO:0003677">
    <property type="term" value="F:DNA binding"/>
    <property type="evidence" value="ECO:0007669"/>
    <property type="project" value="InterPro"/>
</dbReference>
<dbReference type="InterPro" id="IPR003497">
    <property type="entry name" value="BRO_N_domain"/>
</dbReference>
<dbReference type="EMBL" id="CP050804">
    <property type="protein sequence ID" value="QJC22033.1"/>
    <property type="molecule type" value="Genomic_DNA"/>
</dbReference>
<dbReference type="KEGG" id="arca:HC352_05630"/>
<proteinExistence type="predicted"/>
<keyword evidence="3" id="KW-1185">Reference proteome</keyword>
<gene>
    <name evidence="2" type="ORF">HC352_05630</name>
</gene>
<dbReference type="PROSITE" id="PS51750">
    <property type="entry name" value="BRO_N"/>
    <property type="match status" value="1"/>
</dbReference>
<reference evidence="2 3" key="1">
    <citation type="submission" date="2020-03" db="EMBL/GenBank/DDBJ databases">
        <title>Complete genome of Arcanobacterium buesumensis sp. nov. strain 2701.</title>
        <authorList>
            <person name="Borowiak M."/>
            <person name="Alssahen M."/>
            <person name="Laemmler C."/>
            <person name="Malorny B."/>
            <person name="Hassan A."/>
            <person name="Prenger-Berninghoff E."/>
            <person name="Ploetz M."/>
            <person name="Abdulmawjood A."/>
        </authorList>
    </citation>
    <scope>NUCLEOTIDE SEQUENCE [LARGE SCALE GENOMIC DNA]</scope>
    <source>
        <strain evidence="2 3">2701</strain>
    </source>
</reference>
<evidence type="ECO:0000259" key="1">
    <source>
        <dbReference type="PROSITE" id="PS51750"/>
    </source>
</evidence>
<dbReference type="PANTHER" id="PTHR36180">
    <property type="entry name" value="DNA-BINDING PROTEIN-RELATED-RELATED"/>
    <property type="match status" value="1"/>
</dbReference>
<dbReference type="AlphaFoldDB" id="A0A6H2ELT8"/>
<dbReference type="InterPro" id="IPR005039">
    <property type="entry name" value="Ant_C"/>
</dbReference>
<dbReference type="RefSeq" id="WP_168917967.1">
    <property type="nucleotide sequence ID" value="NZ_CP050804.1"/>
</dbReference>
<protein>
    <submittedName>
        <fullName evidence="2">Phage antirepressor Ant</fullName>
    </submittedName>
</protein>
<evidence type="ECO:0000313" key="2">
    <source>
        <dbReference type="EMBL" id="QJC22033.1"/>
    </source>
</evidence>
<sequence>MNNNLIPFSYNNSNVRVIRKGDEPWFVAKDVAAVLGLQSSSRITRMIDEEDKGWQIVPTPGGDQKVTVINESGLYTALIRSNNPAAKPFRKWVTEEVIPSVRKHGAYMTPEVIEQTLTNPDFIIRLATELKTEQEARNQLEAKVEQDAPKVLFADSVAVSHTSILIGELAKILRGNGINIGQNRLFSWLRENGYLIRQKGSSWNKPTQRAMDMGLFEIKETVVNHSDGHTSVSLTPKVTGKGQLYFVNKFLAQDGKEAA</sequence>
<dbReference type="PANTHER" id="PTHR36180:SF2">
    <property type="entry name" value="BRO FAMILY PROTEIN"/>
    <property type="match status" value="1"/>
</dbReference>
<feature type="domain" description="Bro-N" evidence="1">
    <location>
        <begin position="1"/>
        <end position="105"/>
    </location>
</feature>
<dbReference type="Pfam" id="PF03374">
    <property type="entry name" value="ANT"/>
    <property type="match status" value="1"/>
</dbReference>
<name>A0A6H2ELT8_9ACTO</name>
<evidence type="ECO:0000313" key="3">
    <source>
        <dbReference type="Proteomes" id="UP000502298"/>
    </source>
</evidence>
<dbReference type="SMART" id="SM01040">
    <property type="entry name" value="Bro-N"/>
    <property type="match status" value="1"/>
</dbReference>
<dbReference type="Proteomes" id="UP000502298">
    <property type="component" value="Chromosome"/>
</dbReference>
<dbReference type="Pfam" id="PF02498">
    <property type="entry name" value="Bro-N"/>
    <property type="match status" value="1"/>
</dbReference>
<organism evidence="2 3">
    <name type="scientific">Arcanobacterium buesumense</name>
    <dbReference type="NCBI Taxonomy" id="2722751"/>
    <lineage>
        <taxon>Bacteria</taxon>
        <taxon>Bacillati</taxon>
        <taxon>Actinomycetota</taxon>
        <taxon>Actinomycetes</taxon>
        <taxon>Actinomycetales</taxon>
        <taxon>Actinomycetaceae</taxon>
        <taxon>Arcanobacterium</taxon>
    </lineage>
</organism>
<accession>A0A6H2ELT8</accession>